<evidence type="ECO:0000313" key="8">
    <source>
        <dbReference type="EMBL" id="KDO65368.1"/>
    </source>
</evidence>
<dbReference type="FunFam" id="4.10.1110.10:FF:000001">
    <property type="entry name" value="Zinc finger AN1-type containing 6"/>
    <property type="match status" value="1"/>
</dbReference>
<keyword evidence="2" id="KW-0479">Metal-binding</keyword>
<evidence type="ECO:0000256" key="5">
    <source>
        <dbReference type="PROSITE-ProRule" id="PRU00449"/>
    </source>
</evidence>
<keyword evidence="9" id="KW-1185">Reference proteome</keyword>
<dbReference type="SMR" id="A0A067FDE9"/>
<accession>A0A067FDE9</accession>
<dbReference type="Pfam" id="PF01754">
    <property type="entry name" value="zf-A20"/>
    <property type="match status" value="1"/>
</dbReference>
<comment type="function">
    <text evidence="1">May be involved in environmental stress response.</text>
</comment>
<dbReference type="EMBL" id="KK784903">
    <property type="protein sequence ID" value="KDO65368.1"/>
    <property type="molecule type" value="Genomic_DNA"/>
</dbReference>
<keyword evidence="4" id="KW-0862">Zinc</keyword>
<keyword evidence="3 5" id="KW-0863">Zinc-finger</keyword>
<organism evidence="8 9">
    <name type="scientific">Citrus sinensis</name>
    <name type="common">Sweet orange</name>
    <name type="synonym">Citrus aurantium var. sinensis</name>
    <dbReference type="NCBI Taxonomy" id="2711"/>
    <lineage>
        <taxon>Eukaryota</taxon>
        <taxon>Viridiplantae</taxon>
        <taxon>Streptophyta</taxon>
        <taxon>Embryophyta</taxon>
        <taxon>Tracheophyta</taxon>
        <taxon>Spermatophyta</taxon>
        <taxon>Magnoliopsida</taxon>
        <taxon>eudicotyledons</taxon>
        <taxon>Gunneridae</taxon>
        <taxon>Pentapetalae</taxon>
        <taxon>rosids</taxon>
        <taxon>malvids</taxon>
        <taxon>Sapindales</taxon>
        <taxon>Rutaceae</taxon>
        <taxon>Aurantioideae</taxon>
        <taxon>Citrus</taxon>
    </lineage>
</organism>
<dbReference type="Gene3D" id="1.20.5.4770">
    <property type="match status" value="1"/>
</dbReference>
<evidence type="ECO:0000259" key="6">
    <source>
        <dbReference type="PROSITE" id="PS51036"/>
    </source>
</evidence>
<dbReference type="PANTHER" id="PTHR10634:SF124">
    <property type="entry name" value="ZINC FINGER A20 AND AN1 DOMAIN-CONTAINING STRESS-ASSOCIATED PROTEIN 8-RELATED"/>
    <property type="match status" value="1"/>
</dbReference>
<name>A0A067FDE9_CITSI</name>
<feature type="domain" description="A20-type" evidence="6">
    <location>
        <begin position="3"/>
        <end position="37"/>
    </location>
</feature>
<sequence length="169" mass="18899">MDRNNVTMCMKGCGFYGSKENKNMCSKCYDDYLKAELIAKSSKLLDAAKKSIGPTNAPNPSVLDKSWPPQWIISAAKTTNTSNAVDSRASNQTTSTIESGAGSSVKRRCEICNKKVGLIEFRCRCGHLYCGTHRYPKEHACTFDFKKFDREMLVKDNPLIRADKLEGRI</sequence>
<reference evidence="8 9" key="1">
    <citation type="submission" date="2014-04" db="EMBL/GenBank/DDBJ databases">
        <authorList>
            <consortium name="International Citrus Genome Consortium"/>
            <person name="Gmitter F."/>
            <person name="Chen C."/>
            <person name="Farmerie W."/>
            <person name="Harkins T."/>
            <person name="Desany B."/>
            <person name="Mohiuddin M."/>
            <person name="Kodira C."/>
            <person name="Borodovsky M."/>
            <person name="Lomsadze A."/>
            <person name="Burns P."/>
            <person name="Jenkins J."/>
            <person name="Prochnik S."/>
            <person name="Shu S."/>
            <person name="Chapman J."/>
            <person name="Pitluck S."/>
            <person name="Schmutz J."/>
            <person name="Rokhsar D."/>
        </authorList>
    </citation>
    <scope>NUCLEOTIDE SEQUENCE</scope>
</reference>
<gene>
    <name evidence="8" type="ORF">CISIN_1g042575mg</name>
</gene>
<dbReference type="STRING" id="2711.A0A067FDE9"/>
<dbReference type="SMART" id="SM00154">
    <property type="entry name" value="ZnF_AN1"/>
    <property type="match status" value="1"/>
</dbReference>
<protein>
    <recommendedName>
        <fullName evidence="10">AN1-type domain-containing protein</fullName>
    </recommendedName>
</protein>
<dbReference type="GO" id="GO:0008270">
    <property type="term" value="F:zinc ion binding"/>
    <property type="evidence" value="ECO:0007669"/>
    <property type="project" value="UniProtKB-KW"/>
</dbReference>
<dbReference type="AlphaFoldDB" id="A0A067FDE9"/>
<dbReference type="InterPro" id="IPR000058">
    <property type="entry name" value="Znf_AN1"/>
</dbReference>
<evidence type="ECO:0000256" key="2">
    <source>
        <dbReference type="ARBA" id="ARBA00022723"/>
    </source>
</evidence>
<dbReference type="PROSITE" id="PS51036">
    <property type="entry name" value="ZF_A20"/>
    <property type="match status" value="1"/>
</dbReference>
<dbReference type="Gene3D" id="4.10.1110.10">
    <property type="entry name" value="AN1-like Zinc finger"/>
    <property type="match status" value="1"/>
</dbReference>
<dbReference type="SMART" id="SM00259">
    <property type="entry name" value="ZnF_A20"/>
    <property type="match status" value="1"/>
</dbReference>
<proteinExistence type="predicted"/>
<dbReference type="GO" id="GO:0003677">
    <property type="term" value="F:DNA binding"/>
    <property type="evidence" value="ECO:0007669"/>
    <property type="project" value="InterPro"/>
</dbReference>
<evidence type="ECO:0000313" key="9">
    <source>
        <dbReference type="Proteomes" id="UP000027120"/>
    </source>
</evidence>
<dbReference type="Proteomes" id="UP000027120">
    <property type="component" value="Unassembled WGS sequence"/>
</dbReference>
<evidence type="ECO:0000259" key="7">
    <source>
        <dbReference type="PROSITE" id="PS51039"/>
    </source>
</evidence>
<dbReference type="InterPro" id="IPR035896">
    <property type="entry name" value="AN1-like_Znf"/>
</dbReference>
<dbReference type="Pfam" id="PF01428">
    <property type="entry name" value="zf-AN1"/>
    <property type="match status" value="1"/>
</dbReference>
<dbReference type="SUPFAM" id="SSF57716">
    <property type="entry name" value="Glucocorticoid receptor-like (DNA-binding domain)"/>
    <property type="match status" value="1"/>
</dbReference>
<evidence type="ECO:0000256" key="3">
    <source>
        <dbReference type="ARBA" id="ARBA00022771"/>
    </source>
</evidence>
<dbReference type="PANTHER" id="PTHR10634">
    <property type="entry name" value="AN1-TYPE ZINC FINGER PROTEIN"/>
    <property type="match status" value="1"/>
</dbReference>
<dbReference type="PROSITE" id="PS51039">
    <property type="entry name" value="ZF_AN1"/>
    <property type="match status" value="1"/>
</dbReference>
<feature type="domain" description="AN1-type" evidence="7">
    <location>
        <begin position="103"/>
        <end position="149"/>
    </location>
</feature>
<dbReference type="InterPro" id="IPR002653">
    <property type="entry name" value="Znf_A20"/>
</dbReference>
<dbReference type="SUPFAM" id="SSF118310">
    <property type="entry name" value="AN1-like Zinc finger"/>
    <property type="match status" value="1"/>
</dbReference>
<evidence type="ECO:0000256" key="1">
    <source>
        <dbReference type="ARBA" id="ARBA00003732"/>
    </source>
</evidence>
<evidence type="ECO:0000256" key="4">
    <source>
        <dbReference type="ARBA" id="ARBA00022833"/>
    </source>
</evidence>
<evidence type="ECO:0008006" key="10">
    <source>
        <dbReference type="Google" id="ProtNLM"/>
    </source>
</evidence>
<dbReference type="InterPro" id="IPR050652">
    <property type="entry name" value="AN1_A20_ZnFinger"/>
</dbReference>